<feature type="region of interest" description="Disordered" evidence="1">
    <location>
        <begin position="841"/>
        <end position="939"/>
    </location>
</feature>
<feature type="compositionally biased region" description="Basic and acidic residues" evidence="1">
    <location>
        <begin position="841"/>
        <end position="884"/>
    </location>
</feature>
<feature type="domain" description="DUF8128" evidence="3">
    <location>
        <begin position="34"/>
        <end position="356"/>
    </location>
</feature>
<evidence type="ECO:0000259" key="3">
    <source>
        <dbReference type="Pfam" id="PF26449"/>
    </source>
</evidence>
<dbReference type="Pfam" id="PF26449">
    <property type="entry name" value="DUF8128"/>
    <property type="match status" value="1"/>
</dbReference>
<feature type="region of interest" description="Disordered" evidence="1">
    <location>
        <begin position="1005"/>
        <end position="1071"/>
    </location>
</feature>
<dbReference type="InterPro" id="IPR027417">
    <property type="entry name" value="P-loop_NTPase"/>
</dbReference>
<feature type="domain" description="Helicase HerA central" evidence="2">
    <location>
        <begin position="402"/>
        <end position="481"/>
    </location>
</feature>
<proteinExistence type="predicted"/>
<evidence type="ECO:0000256" key="1">
    <source>
        <dbReference type="SAM" id="MobiDB-lite"/>
    </source>
</evidence>
<feature type="compositionally biased region" description="Polar residues" evidence="1">
    <location>
        <begin position="1005"/>
        <end position="1019"/>
    </location>
</feature>
<protein>
    <submittedName>
        <fullName evidence="4">Uncharacterized protein</fullName>
    </submittedName>
</protein>
<dbReference type="PANTHER" id="PTHR30121:SF11">
    <property type="entry name" value="AAA+ ATPASE DOMAIN-CONTAINING PROTEIN"/>
    <property type="match status" value="1"/>
</dbReference>
<gene>
    <name evidence="4" type="ORF">A2215_01945</name>
</gene>
<dbReference type="InterPro" id="IPR058441">
    <property type="entry name" value="DUF8128"/>
</dbReference>
<evidence type="ECO:0000259" key="2">
    <source>
        <dbReference type="Pfam" id="PF01935"/>
    </source>
</evidence>
<comment type="caution">
    <text evidence="4">The sequence shown here is derived from an EMBL/GenBank/DDBJ whole genome shotgun (WGS) entry which is preliminary data.</text>
</comment>
<dbReference type="SUPFAM" id="SSF52540">
    <property type="entry name" value="P-loop containing nucleoside triphosphate hydrolases"/>
    <property type="match status" value="1"/>
</dbReference>
<dbReference type="InterPro" id="IPR051162">
    <property type="entry name" value="T4SS_component"/>
</dbReference>
<dbReference type="EMBL" id="MEZY01000038">
    <property type="protein sequence ID" value="OGD63198.1"/>
    <property type="molecule type" value="Genomic_DNA"/>
</dbReference>
<feature type="compositionally biased region" description="Basic and acidic residues" evidence="1">
    <location>
        <begin position="1020"/>
        <end position="1042"/>
    </location>
</feature>
<dbReference type="InterPro" id="IPR002789">
    <property type="entry name" value="HerA_central"/>
</dbReference>
<dbReference type="Gene3D" id="3.40.50.300">
    <property type="entry name" value="P-loop containing nucleotide triphosphate hydrolases"/>
    <property type="match status" value="2"/>
</dbReference>
<evidence type="ECO:0000313" key="4">
    <source>
        <dbReference type="EMBL" id="OGD63198.1"/>
    </source>
</evidence>
<dbReference type="CDD" id="cd01127">
    <property type="entry name" value="TrwB_TraG_TraD_VirD4"/>
    <property type="match status" value="2"/>
</dbReference>
<dbReference type="Pfam" id="PF01935">
    <property type="entry name" value="DUF87"/>
    <property type="match status" value="1"/>
</dbReference>
<organism evidence="4 5">
    <name type="scientific">Candidatus Berkelbacteria bacterium RIFOXYA2_FULL_43_10</name>
    <dbReference type="NCBI Taxonomy" id="1797472"/>
    <lineage>
        <taxon>Bacteria</taxon>
        <taxon>Candidatus Berkelbacteria</taxon>
    </lineage>
</organism>
<dbReference type="AlphaFoldDB" id="A0A1F5E764"/>
<evidence type="ECO:0000313" key="5">
    <source>
        <dbReference type="Proteomes" id="UP000178583"/>
    </source>
</evidence>
<reference evidence="4 5" key="1">
    <citation type="journal article" date="2016" name="Nat. Commun.">
        <title>Thousands of microbial genomes shed light on interconnected biogeochemical processes in an aquifer system.</title>
        <authorList>
            <person name="Anantharaman K."/>
            <person name="Brown C.T."/>
            <person name="Hug L.A."/>
            <person name="Sharon I."/>
            <person name="Castelle C.J."/>
            <person name="Probst A.J."/>
            <person name="Thomas B.C."/>
            <person name="Singh A."/>
            <person name="Wilkins M.J."/>
            <person name="Karaoz U."/>
            <person name="Brodie E.L."/>
            <person name="Williams K.H."/>
            <person name="Hubbard S.S."/>
            <person name="Banfield J.F."/>
        </authorList>
    </citation>
    <scope>NUCLEOTIDE SEQUENCE [LARGE SCALE GENOMIC DNA]</scope>
</reference>
<dbReference type="STRING" id="1797472.A2215_01945"/>
<name>A0A1F5E764_9BACT</name>
<feature type="compositionally biased region" description="Basic and acidic residues" evidence="1">
    <location>
        <begin position="893"/>
        <end position="914"/>
    </location>
</feature>
<sequence>MEIVFVLVLAVLVLGGIYSISQSFKIWQNKRAEEWLSGQSYTVIRVDVPRNNEKAPLAAEQMFASIHGIYAESALFQNHISFEIIARDRYIQFYVFMPKHLKDFIEGQIYAQYPTVEINEVDDYAQGELALSQNYACGDLTTTKPDVYPIKLFSDFEVDPISGITSVMSKLAPGEQVWLQVVIRPVGDEWQERGNQMISNIRSGKSGGVSAISKSVMKTISNGAKMFVAQAINPGAEIATSEEKVQLSGTVEEALKGIEFKIMKLGYQTKIRMVAVASDPMSAKIKLENVAATFKQFNTTNANGFKIANLSINDKNALESYTARLFEDDGNVLNISELASIYHFPHQTVETPNIVWSGAKKAEPPAHLPLSESTPSDELTILGETTFRNTYKLFGIKLDDRRRHIYVVGKSGVGKSVLLENMAINDLLKGRGVIVVDPHGEFADKVLSCIPEERVDDVVVFDPADRGFPIAFNLLEHVEDDFKGMVASGFVGIFKKIFGHSWGPRLEHILRNTVLALLDYPNSTMLDIPRMLTENHFRDKVVGYVKDPVIKDFWQLEFAQYDSKFRTEAVSPILNKIGQFLATATIRNIVGQPHSTLDLRELMDNKKIMVVNLSRGKIGEDNSALLGAMMITKIQLAAMSRADVTVDKRPDCFLYVDEFQNFATESFAVILSEARKYCLDLTIANQYIAQMPEEVRDAVFGNAGTIVSFRVGGNDADFLVKEFEPVFEGNDLVNLDKYNIYVKLLIDGISSPAFSARTLPPVGELTGNVQKIIDQSRKKYAKPRAEIEQRIAERSEMEQREATEEAEAFKSGGLGAVLTMKKDKGFEVNERLVDFANKSNEQKRGVGESKVKSEKLKVESKVDKKEDEGQQSKKTEEPQKKEEENITELDTVVEAKAEPKLKEWVEKPEEKNNDESGGVVASPADKAVVSDESSETKERKPRIFRYQNIIGDKIYKEQTARGNVKWYVGDGIDQDELIESGVEIDENGKKMIELARKAGDTTRISQNVKIKVQNNSGNHQEVKKDNDDPRAAGKAAGDKGSDDTDEDGDTSRGNDNASSLNEGEAVKIDDV</sequence>
<accession>A0A1F5E764</accession>
<dbReference type="Proteomes" id="UP000178583">
    <property type="component" value="Unassembled WGS sequence"/>
</dbReference>
<dbReference type="PANTHER" id="PTHR30121">
    <property type="entry name" value="UNCHARACTERIZED PROTEIN YJGR-RELATED"/>
    <property type="match status" value="1"/>
</dbReference>